<accession>A0AAC8ZVK2</accession>
<dbReference type="InterPro" id="IPR050739">
    <property type="entry name" value="MFP"/>
</dbReference>
<evidence type="ECO:0000256" key="4">
    <source>
        <dbReference type="SAM" id="Phobius"/>
    </source>
</evidence>
<dbReference type="Gene3D" id="2.40.50.100">
    <property type="match status" value="1"/>
</dbReference>
<feature type="domain" description="Multidrug resistance protein MdtA-like barrel-sandwich hybrid" evidence="5">
    <location>
        <begin position="67"/>
        <end position="252"/>
    </location>
</feature>
<dbReference type="GO" id="GO:0055085">
    <property type="term" value="P:transmembrane transport"/>
    <property type="evidence" value="ECO:0007669"/>
    <property type="project" value="InterPro"/>
</dbReference>
<evidence type="ECO:0000256" key="1">
    <source>
        <dbReference type="ARBA" id="ARBA00004196"/>
    </source>
</evidence>
<feature type="coiled-coil region" evidence="2">
    <location>
        <begin position="107"/>
        <end position="141"/>
    </location>
</feature>
<feature type="region of interest" description="Disordered" evidence="3">
    <location>
        <begin position="1"/>
        <end position="22"/>
    </location>
</feature>
<dbReference type="PANTHER" id="PTHR30386">
    <property type="entry name" value="MEMBRANE FUSION SUBUNIT OF EMRAB-TOLC MULTIDRUG EFFLUX PUMP"/>
    <property type="match status" value="1"/>
</dbReference>
<name>A0AAC8ZVK2_9PROT</name>
<dbReference type="InterPro" id="IPR058634">
    <property type="entry name" value="AaeA-lik-b-barrel"/>
</dbReference>
<feature type="domain" description="p-hydroxybenzoic acid efflux pump subunit AaeA-like beta-barrel" evidence="6">
    <location>
        <begin position="263"/>
        <end position="339"/>
    </location>
</feature>
<sequence length="378" mass="40451">MTAVSDPVTDRDAANRPAAGTPARRPRWRRWLLMAALPLLVAIGGGYEYVVGGRYVSTDNAYVQQDKVTISPDISGRIVEVAVGENQPVHRGDLLFRIDDEPYRLALRQADAALASARLKVEQLRADLGEELAKQAAAEEKVSFEQREFQRQQDLLKTGVAARATYDSVRHDLQAAQQDLNTAKQAVVSARAALGGDPDIPTDRHPTVLEALAKKATAQRDLDHTVVTAPADGVVSQTDRLLAGQYATVGLSMVSLVMSGSSWVEANFKETDLTHMAVGQSATVVLDAYSSHTLSAHVESIGAGTGSEFSVLPAQNATGNWVKVVQRVPVRLRIDGSRDADPAAAVPLRTGLSAEVEVDTHYSRPLPGAIGNAVAAIR</sequence>
<reference evidence="8" key="1">
    <citation type="submission" date="2015-08" db="EMBL/GenBank/DDBJ databases">
        <title>Complete Genome Sequence of Azospirillum thiophilum BV-S.</title>
        <authorList>
            <person name="Fomenkov A."/>
            <person name="Vincze T."/>
            <person name="Grabovich M."/>
            <person name="Dubinina G."/>
            <person name="Orlova M."/>
            <person name="Belousova E."/>
            <person name="Roberts R.J."/>
        </authorList>
    </citation>
    <scope>NUCLEOTIDE SEQUENCE [LARGE SCALE GENOMIC DNA]</scope>
    <source>
        <strain evidence="8">BV-S</strain>
    </source>
</reference>
<evidence type="ECO:0008006" key="9">
    <source>
        <dbReference type="Google" id="ProtNLM"/>
    </source>
</evidence>
<dbReference type="SUPFAM" id="SSF111369">
    <property type="entry name" value="HlyD-like secretion proteins"/>
    <property type="match status" value="1"/>
</dbReference>
<dbReference type="RefSeq" id="WP_045583693.1">
    <property type="nucleotide sequence ID" value="NZ_CP012404.1"/>
</dbReference>
<evidence type="ECO:0000259" key="5">
    <source>
        <dbReference type="Pfam" id="PF25917"/>
    </source>
</evidence>
<comment type="subcellular location">
    <subcellularLocation>
        <location evidence="1">Cell envelope</location>
    </subcellularLocation>
</comment>
<dbReference type="Gene3D" id="2.40.30.170">
    <property type="match status" value="1"/>
</dbReference>
<keyword evidence="2" id="KW-0175">Coiled coil</keyword>
<dbReference type="Pfam" id="PF25963">
    <property type="entry name" value="Beta-barrel_AAEA"/>
    <property type="match status" value="1"/>
</dbReference>
<keyword evidence="4" id="KW-0812">Transmembrane</keyword>
<feature type="coiled-coil region" evidence="2">
    <location>
        <begin position="166"/>
        <end position="193"/>
    </location>
</feature>
<dbReference type="Proteomes" id="UP000069935">
    <property type="component" value="Chromosome 4"/>
</dbReference>
<keyword evidence="4" id="KW-0472">Membrane</keyword>
<dbReference type="PANTHER" id="PTHR30386:SF19">
    <property type="entry name" value="MULTIDRUG EXPORT PROTEIN EMRA-RELATED"/>
    <property type="match status" value="1"/>
</dbReference>
<evidence type="ECO:0000313" key="8">
    <source>
        <dbReference type="Proteomes" id="UP000069935"/>
    </source>
</evidence>
<gene>
    <name evidence="7" type="ORF">AL072_23455</name>
</gene>
<organism evidence="7 8">
    <name type="scientific">Azospirillum thiophilum</name>
    <dbReference type="NCBI Taxonomy" id="528244"/>
    <lineage>
        <taxon>Bacteria</taxon>
        <taxon>Pseudomonadati</taxon>
        <taxon>Pseudomonadota</taxon>
        <taxon>Alphaproteobacteria</taxon>
        <taxon>Rhodospirillales</taxon>
        <taxon>Azospirillaceae</taxon>
        <taxon>Azospirillum</taxon>
    </lineage>
</organism>
<evidence type="ECO:0000256" key="2">
    <source>
        <dbReference type="SAM" id="Coils"/>
    </source>
</evidence>
<keyword evidence="4" id="KW-1133">Transmembrane helix</keyword>
<reference evidence="7 8" key="2">
    <citation type="journal article" date="2016" name="Genome Announc.">
        <title>Complete Genome Sequence of a Strain of Azospirillum thiophilum Isolated from a Sulfide Spring.</title>
        <authorList>
            <person name="Fomenkov A."/>
            <person name="Vincze T."/>
            <person name="Grabovich M."/>
            <person name="Anton B.P."/>
            <person name="Dubinina G."/>
            <person name="Orlova M."/>
            <person name="Belousova E."/>
            <person name="Roberts R.J."/>
        </authorList>
    </citation>
    <scope>NUCLEOTIDE SEQUENCE [LARGE SCALE GENOMIC DNA]</scope>
    <source>
        <strain evidence="7 8">BV-S</strain>
    </source>
</reference>
<feature type="transmembrane region" description="Helical" evidence="4">
    <location>
        <begin position="31"/>
        <end position="50"/>
    </location>
</feature>
<dbReference type="GO" id="GO:0030313">
    <property type="term" value="C:cell envelope"/>
    <property type="evidence" value="ECO:0007669"/>
    <property type="project" value="UniProtKB-SubCell"/>
</dbReference>
<dbReference type="Gene3D" id="1.10.287.470">
    <property type="entry name" value="Helix hairpin bin"/>
    <property type="match status" value="1"/>
</dbReference>
<evidence type="ECO:0000256" key="3">
    <source>
        <dbReference type="SAM" id="MobiDB-lite"/>
    </source>
</evidence>
<dbReference type="InterPro" id="IPR058625">
    <property type="entry name" value="MdtA-like_BSH"/>
</dbReference>
<protein>
    <recommendedName>
        <fullName evidence="9">Membrane fusion protein biotin-lipoyl like domain-containing protein</fullName>
    </recommendedName>
</protein>
<dbReference type="AlphaFoldDB" id="A0AAC8ZVK2"/>
<dbReference type="EMBL" id="CP012404">
    <property type="protein sequence ID" value="ALG73990.1"/>
    <property type="molecule type" value="Genomic_DNA"/>
</dbReference>
<keyword evidence="8" id="KW-1185">Reference proteome</keyword>
<dbReference type="Pfam" id="PF25917">
    <property type="entry name" value="BSH_RND"/>
    <property type="match status" value="1"/>
</dbReference>
<evidence type="ECO:0000313" key="7">
    <source>
        <dbReference type="EMBL" id="ALG73990.1"/>
    </source>
</evidence>
<evidence type="ECO:0000259" key="6">
    <source>
        <dbReference type="Pfam" id="PF25963"/>
    </source>
</evidence>
<proteinExistence type="predicted"/>
<dbReference type="KEGG" id="ati:AL072_23455"/>